<dbReference type="GO" id="GO:0004497">
    <property type="term" value="F:monooxygenase activity"/>
    <property type="evidence" value="ECO:0007669"/>
    <property type="project" value="InterPro"/>
</dbReference>
<keyword evidence="2" id="KW-0479">Metal-binding</keyword>
<evidence type="ECO:0000313" key="4">
    <source>
        <dbReference type="EMBL" id="MCL7039889.1"/>
    </source>
</evidence>
<evidence type="ECO:0000256" key="2">
    <source>
        <dbReference type="ARBA" id="ARBA00022723"/>
    </source>
</evidence>
<comment type="similarity">
    <text evidence="1">Belongs to the cytochrome P450 family.</text>
</comment>
<protein>
    <recommendedName>
        <fullName evidence="6">Cytochrome P450</fullName>
    </recommendedName>
</protein>
<dbReference type="GO" id="GO:0016705">
    <property type="term" value="F:oxidoreductase activity, acting on paired donors, with incorporation or reduction of molecular oxygen"/>
    <property type="evidence" value="ECO:0007669"/>
    <property type="project" value="InterPro"/>
</dbReference>
<dbReference type="Gene3D" id="1.10.630.10">
    <property type="entry name" value="Cytochrome P450"/>
    <property type="match status" value="1"/>
</dbReference>
<dbReference type="GO" id="GO:0020037">
    <property type="term" value="F:heme binding"/>
    <property type="evidence" value="ECO:0007669"/>
    <property type="project" value="InterPro"/>
</dbReference>
<dbReference type="Proteomes" id="UP001177140">
    <property type="component" value="Unassembled WGS sequence"/>
</dbReference>
<evidence type="ECO:0008006" key="6">
    <source>
        <dbReference type="Google" id="ProtNLM"/>
    </source>
</evidence>
<accession>A0AA41VEU7</accession>
<keyword evidence="5" id="KW-1185">Reference proteome</keyword>
<comment type="caution">
    <text evidence="4">The sequence shown here is derived from an EMBL/GenBank/DDBJ whole genome shotgun (WGS) entry which is preliminary data.</text>
</comment>
<feature type="non-terminal residue" evidence="4">
    <location>
        <position position="324"/>
    </location>
</feature>
<evidence type="ECO:0000256" key="3">
    <source>
        <dbReference type="ARBA" id="ARBA00023004"/>
    </source>
</evidence>
<organism evidence="4 5">
    <name type="scientific">Papaver nudicaule</name>
    <name type="common">Iceland poppy</name>
    <dbReference type="NCBI Taxonomy" id="74823"/>
    <lineage>
        <taxon>Eukaryota</taxon>
        <taxon>Viridiplantae</taxon>
        <taxon>Streptophyta</taxon>
        <taxon>Embryophyta</taxon>
        <taxon>Tracheophyta</taxon>
        <taxon>Spermatophyta</taxon>
        <taxon>Magnoliopsida</taxon>
        <taxon>Ranunculales</taxon>
        <taxon>Papaveraceae</taxon>
        <taxon>Papaveroideae</taxon>
        <taxon>Papaver</taxon>
    </lineage>
</organism>
<name>A0AA41VEU7_PAPNU</name>
<reference evidence="4" key="1">
    <citation type="submission" date="2022-03" db="EMBL/GenBank/DDBJ databases">
        <title>A functionally conserved STORR gene fusion in Papaver species that diverged 16.8 million years ago.</title>
        <authorList>
            <person name="Catania T."/>
        </authorList>
    </citation>
    <scope>NUCLEOTIDE SEQUENCE</scope>
    <source>
        <strain evidence="4">S-191538</strain>
    </source>
</reference>
<dbReference type="AlphaFoldDB" id="A0AA41VEU7"/>
<sequence>MDLSSMLLLLQQWVGEQIIIAVPVLLLSLVFLFKIHRVWSSSSKPHPYKLPPSPTRFPIIGNLHQLGTVAHRSFRDLSQKYGPLMFLYLGQSPPTLVVSSVEMAKEIMKNQDLVFASRPSNTASHTLVYGCTDIALAPYGEYWRQVKKISVVELLSIKRVQSFKHVRVEEVDIVIGKISGSCSSEEHGAQQVVNLTEILLTLTNNVISRCALGVKFETAHGNRFPKLSIEFFELLSAFCFADFFPYLGWIDVARGLHRKFKKASQELDVFLDQVIDEHLLRHSELEDDHGQIQDSDKLDLTDILILSQENYKNLSHDNIKAILL</sequence>
<proteinExistence type="inferred from homology"/>
<dbReference type="InterPro" id="IPR001128">
    <property type="entry name" value="Cyt_P450"/>
</dbReference>
<keyword evidence="3" id="KW-0408">Iron</keyword>
<dbReference type="PANTHER" id="PTHR47955">
    <property type="entry name" value="CYTOCHROME P450 FAMILY 71 PROTEIN"/>
    <property type="match status" value="1"/>
</dbReference>
<evidence type="ECO:0000313" key="5">
    <source>
        <dbReference type="Proteomes" id="UP001177140"/>
    </source>
</evidence>
<dbReference type="SUPFAM" id="SSF48264">
    <property type="entry name" value="Cytochrome P450"/>
    <property type="match status" value="1"/>
</dbReference>
<dbReference type="PANTHER" id="PTHR47955:SF18">
    <property type="entry name" value="CYTOCHROME P450 71A1-LIKE"/>
    <property type="match status" value="1"/>
</dbReference>
<dbReference type="GO" id="GO:0005506">
    <property type="term" value="F:iron ion binding"/>
    <property type="evidence" value="ECO:0007669"/>
    <property type="project" value="InterPro"/>
</dbReference>
<dbReference type="GO" id="GO:0033075">
    <property type="term" value="P:isoquinoline alkaloid biosynthetic process"/>
    <property type="evidence" value="ECO:0007669"/>
    <property type="project" value="UniProtKB-ARBA"/>
</dbReference>
<gene>
    <name evidence="4" type="ORF">MKW94_015352</name>
</gene>
<evidence type="ECO:0000256" key="1">
    <source>
        <dbReference type="ARBA" id="ARBA00010617"/>
    </source>
</evidence>
<dbReference type="EMBL" id="JAJJMA010206082">
    <property type="protein sequence ID" value="MCL7039889.1"/>
    <property type="molecule type" value="Genomic_DNA"/>
</dbReference>
<dbReference type="InterPro" id="IPR036396">
    <property type="entry name" value="Cyt_P450_sf"/>
</dbReference>
<dbReference type="Pfam" id="PF00067">
    <property type="entry name" value="p450"/>
    <property type="match status" value="1"/>
</dbReference>